<dbReference type="AlphaFoldDB" id="A0A7S0XKY1"/>
<evidence type="ECO:0000313" key="2">
    <source>
        <dbReference type="EMBL" id="CAD8728984.1"/>
    </source>
</evidence>
<feature type="region of interest" description="Disordered" evidence="1">
    <location>
        <begin position="1"/>
        <end position="32"/>
    </location>
</feature>
<protein>
    <submittedName>
        <fullName evidence="2">Uncharacterized protein</fullName>
    </submittedName>
</protein>
<proteinExistence type="predicted"/>
<reference evidence="2" key="1">
    <citation type="submission" date="2021-01" db="EMBL/GenBank/DDBJ databases">
        <authorList>
            <person name="Corre E."/>
            <person name="Pelletier E."/>
            <person name="Niang G."/>
            <person name="Scheremetjew M."/>
            <person name="Finn R."/>
            <person name="Kale V."/>
            <person name="Holt S."/>
            <person name="Cochrane G."/>
            <person name="Meng A."/>
            <person name="Brown T."/>
            <person name="Cohen L."/>
        </authorList>
    </citation>
    <scope>NUCLEOTIDE SEQUENCE</scope>
    <source>
        <strain evidence="2">B596</strain>
    </source>
</reference>
<name>A0A7S0XKY1_9STRA</name>
<feature type="compositionally biased region" description="Basic and acidic residues" evidence="1">
    <location>
        <begin position="1"/>
        <end position="12"/>
    </location>
</feature>
<sequence>MNTSIDKRRSLDDTMGSRNQRSKTGRDVSQKSVAIYPSTLPSNFDNRTVSTKSELSISSVRFASTVTVRLIRTRHEYTPKQKKRCFYQGHEFQEIKKQCYEDLQRYMLVEDGDESKREEKGACCLRGLENFDDWASRQKHRIRDEAAFKVFDVQDLGCNDVTISREYYSVTARSQMWANIMGLRDQRDAVSIYAQSTR</sequence>
<accession>A0A7S0XKY1</accession>
<dbReference type="EMBL" id="HBFG01000663">
    <property type="protein sequence ID" value="CAD8728984.1"/>
    <property type="molecule type" value="Transcribed_RNA"/>
</dbReference>
<organism evidence="2">
    <name type="scientific">Pseudo-nitzschia delicatissima</name>
    <dbReference type="NCBI Taxonomy" id="44447"/>
    <lineage>
        <taxon>Eukaryota</taxon>
        <taxon>Sar</taxon>
        <taxon>Stramenopiles</taxon>
        <taxon>Ochrophyta</taxon>
        <taxon>Bacillariophyta</taxon>
        <taxon>Bacillariophyceae</taxon>
        <taxon>Bacillariophycidae</taxon>
        <taxon>Bacillariales</taxon>
        <taxon>Bacillariaceae</taxon>
        <taxon>Pseudo-nitzschia</taxon>
    </lineage>
</organism>
<gene>
    <name evidence="2" type="ORF">PDEL0327_LOCUS508</name>
</gene>
<evidence type="ECO:0000256" key="1">
    <source>
        <dbReference type="SAM" id="MobiDB-lite"/>
    </source>
</evidence>